<evidence type="ECO:0000259" key="4">
    <source>
        <dbReference type="PROSITE" id="PS50192"/>
    </source>
</evidence>
<dbReference type="CDD" id="cd15840">
    <property type="entry name" value="SNARE_Qa"/>
    <property type="match status" value="1"/>
</dbReference>
<feature type="transmembrane region" description="Helical" evidence="3">
    <location>
        <begin position="18"/>
        <end position="40"/>
    </location>
</feature>
<keyword evidence="6" id="KW-1185">Reference proteome</keyword>
<dbReference type="GO" id="GO:0006886">
    <property type="term" value="P:intracellular protein transport"/>
    <property type="evidence" value="ECO:0007669"/>
    <property type="project" value="TreeGrafter"/>
</dbReference>
<dbReference type="GO" id="GO:0006896">
    <property type="term" value="P:Golgi to vacuole transport"/>
    <property type="evidence" value="ECO:0007669"/>
    <property type="project" value="TreeGrafter"/>
</dbReference>
<name>A0A9P8TAZ0_9ASCO</name>
<dbReference type="InterPro" id="IPR006011">
    <property type="entry name" value="Syntaxin_N"/>
</dbReference>
<dbReference type="GO" id="GO:0012505">
    <property type="term" value="C:endomembrane system"/>
    <property type="evidence" value="ECO:0007669"/>
    <property type="project" value="TreeGrafter"/>
</dbReference>
<dbReference type="GO" id="GO:0006906">
    <property type="term" value="P:vesicle fusion"/>
    <property type="evidence" value="ECO:0007669"/>
    <property type="project" value="TreeGrafter"/>
</dbReference>
<evidence type="ECO:0000256" key="1">
    <source>
        <dbReference type="ARBA" id="ARBA00009063"/>
    </source>
</evidence>
<reference evidence="5" key="2">
    <citation type="submission" date="2021-01" db="EMBL/GenBank/DDBJ databases">
        <authorList>
            <person name="Schikora-Tamarit M.A."/>
        </authorList>
    </citation>
    <scope>NUCLEOTIDE SEQUENCE</scope>
    <source>
        <strain evidence="5">CBS6341</strain>
    </source>
</reference>
<dbReference type="Gene3D" id="1.20.5.110">
    <property type="match status" value="1"/>
</dbReference>
<dbReference type="InterPro" id="IPR010989">
    <property type="entry name" value="SNARE"/>
</dbReference>
<keyword evidence="2" id="KW-0175">Coiled coil</keyword>
<dbReference type="AlphaFoldDB" id="A0A9P8TAZ0"/>
<evidence type="ECO:0000313" key="6">
    <source>
        <dbReference type="Proteomes" id="UP000769528"/>
    </source>
</evidence>
<dbReference type="EMBL" id="JAEUBF010001150">
    <property type="protein sequence ID" value="KAH3672421.1"/>
    <property type="molecule type" value="Genomic_DNA"/>
</dbReference>
<feature type="domain" description="T-SNARE coiled-coil homology" evidence="4">
    <location>
        <begin position="424"/>
        <end position="486"/>
    </location>
</feature>
<dbReference type="PANTHER" id="PTHR19957:SF418">
    <property type="entry name" value="SNAP RECEPTOR"/>
    <property type="match status" value="1"/>
</dbReference>
<dbReference type="PROSITE" id="PS50192">
    <property type="entry name" value="T_SNARE"/>
    <property type="match status" value="1"/>
</dbReference>
<dbReference type="Gene3D" id="1.20.58.70">
    <property type="match status" value="1"/>
</dbReference>
<organism evidence="5 6">
    <name type="scientific">Wickerhamomyces mucosus</name>
    <dbReference type="NCBI Taxonomy" id="1378264"/>
    <lineage>
        <taxon>Eukaryota</taxon>
        <taxon>Fungi</taxon>
        <taxon>Dikarya</taxon>
        <taxon>Ascomycota</taxon>
        <taxon>Saccharomycotina</taxon>
        <taxon>Saccharomycetes</taxon>
        <taxon>Phaffomycetales</taxon>
        <taxon>Wickerhamomycetaceae</taxon>
        <taxon>Wickerhamomyces</taxon>
    </lineage>
</organism>
<protein>
    <recommendedName>
        <fullName evidence="4">t-SNARE coiled-coil homology domain-containing protein</fullName>
    </recommendedName>
</protein>
<dbReference type="Pfam" id="PF05739">
    <property type="entry name" value="SNARE"/>
    <property type="match status" value="1"/>
</dbReference>
<feature type="coiled-coil region" evidence="2">
    <location>
        <begin position="455"/>
        <end position="482"/>
    </location>
</feature>
<keyword evidence="3" id="KW-0812">Transmembrane</keyword>
<gene>
    <name evidence="5" type="ORF">WICMUC_004257</name>
</gene>
<keyword evidence="3" id="KW-1133">Transmembrane helix</keyword>
<dbReference type="OrthoDB" id="364348at2759"/>
<reference evidence="5" key="1">
    <citation type="journal article" date="2021" name="Open Biol.">
        <title>Shared evolutionary footprints suggest mitochondrial oxidative damage underlies multiple complex I losses in fungi.</title>
        <authorList>
            <person name="Schikora-Tamarit M.A."/>
            <person name="Marcet-Houben M."/>
            <person name="Nosek J."/>
            <person name="Gabaldon T."/>
        </authorList>
    </citation>
    <scope>NUCLEOTIDE SEQUENCE</scope>
    <source>
        <strain evidence="5">CBS6341</strain>
    </source>
</reference>
<dbReference type="InterPro" id="IPR000727">
    <property type="entry name" value="T_SNARE_dom"/>
</dbReference>
<dbReference type="Proteomes" id="UP000769528">
    <property type="component" value="Unassembled WGS sequence"/>
</dbReference>
<dbReference type="SMART" id="SM00397">
    <property type="entry name" value="t_SNARE"/>
    <property type="match status" value="1"/>
</dbReference>
<evidence type="ECO:0000256" key="2">
    <source>
        <dbReference type="SAM" id="Coils"/>
    </source>
</evidence>
<dbReference type="InterPro" id="IPR045242">
    <property type="entry name" value="Syntaxin"/>
</dbReference>
<keyword evidence="3" id="KW-0472">Membrane</keyword>
<dbReference type="GO" id="GO:0000149">
    <property type="term" value="F:SNARE binding"/>
    <property type="evidence" value="ECO:0007669"/>
    <property type="project" value="TreeGrafter"/>
</dbReference>
<comment type="similarity">
    <text evidence="1">Belongs to the syntaxin family.</text>
</comment>
<dbReference type="GO" id="GO:0031201">
    <property type="term" value="C:SNARE complex"/>
    <property type="evidence" value="ECO:0007669"/>
    <property type="project" value="TreeGrafter"/>
</dbReference>
<dbReference type="SUPFAM" id="SSF47661">
    <property type="entry name" value="t-snare proteins"/>
    <property type="match status" value="1"/>
</dbReference>
<comment type="caution">
    <text evidence="5">The sequence shown here is derived from an EMBL/GenBank/DDBJ whole genome shotgun (WGS) entry which is preliminary data.</text>
</comment>
<dbReference type="GO" id="GO:0048278">
    <property type="term" value="P:vesicle docking"/>
    <property type="evidence" value="ECO:0007669"/>
    <property type="project" value="TreeGrafter"/>
</dbReference>
<evidence type="ECO:0000256" key="3">
    <source>
        <dbReference type="SAM" id="Phobius"/>
    </source>
</evidence>
<proteinExistence type="inferred from homology"/>
<evidence type="ECO:0000313" key="5">
    <source>
        <dbReference type="EMBL" id="KAH3672421.1"/>
    </source>
</evidence>
<dbReference type="PANTHER" id="PTHR19957">
    <property type="entry name" value="SYNTAXIN"/>
    <property type="match status" value="1"/>
</dbReference>
<dbReference type="GO" id="GO:0005484">
    <property type="term" value="F:SNAP receptor activity"/>
    <property type="evidence" value="ECO:0007669"/>
    <property type="project" value="TreeGrafter"/>
</dbReference>
<sequence>MNTSGSATLTKAAKQFNIVFSLLNNHVGLSITLMLFGVLIKTSNLQCDEFETVVKSPFSISNQHGPMIFLCVTKVSNTVAFVPKTCEKVSPSKSGGNLILAFFGGWNGKRSFKYSFSLGIPGISNAYFLTSGLAFKDSSPNLSIIKGDISSWTSMAETGSSEISPPINLKSLALISGFTFKSIVLTGALEILIEPLLSLFFDLVGDESKFSYDTSGTSKSSSKFISFFTLLDFLIIEECFVPETLNKPPLDEFLNRLAQRGADGNPIDIQHTATDKTNLIITQTSNSLTDFANEVDLLERSINMLGTRRDSSQLRTDIETVQFRKLSEYKTTLQNLVTDISNLNLLSQEKFKVEKLNKEFEGISERLSSLKRLFTGRANSILINEHVNSLDKSNQVDEATPLIPNQQLQQQVYTITQQELDSHVLLAEERANEIQRIHGGIEEVNVIYKQLGSLVQQQGTQVDTIENNLSNLKVQTKNASEELRKAHQYQKNKSKWSCIILLVLGIFSLILILVVLS</sequence>
<accession>A0A9P8TAZ0</accession>
<dbReference type="Pfam" id="PF14523">
    <property type="entry name" value="Syntaxin_2"/>
    <property type="match status" value="1"/>
</dbReference>
<feature type="transmembrane region" description="Helical" evidence="3">
    <location>
        <begin position="496"/>
        <end position="516"/>
    </location>
</feature>